<dbReference type="AlphaFoldDB" id="M2SNS6"/>
<name>M2SNS6_COCSN</name>
<evidence type="ECO:0000313" key="3">
    <source>
        <dbReference type="Proteomes" id="UP000016934"/>
    </source>
</evidence>
<feature type="region of interest" description="Disordered" evidence="1">
    <location>
        <begin position="88"/>
        <end position="110"/>
    </location>
</feature>
<evidence type="ECO:0008006" key="4">
    <source>
        <dbReference type="Google" id="ProtNLM"/>
    </source>
</evidence>
<dbReference type="KEGG" id="bsc:COCSADRAFT_358588"/>
<protein>
    <recommendedName>
        <fullName evidence="4">Thioesterase domain-containing protein</fullName>
    </recommendedName>
</protein>
<feature type="compositionally biased region" description="Basic and acidic residues" evidence="1">
    <location>
        <begin position="94"/>
        <end position="110"/>
    </location>
</feature>
<dbReference type="Proteomes" id="UP000016934">
    <property type="component" value="Unassembled WGS sequence"/>
</dbReference>
<evidence type="ECO:0000313" key="2">
    <source>
        <dbReference type="EMBL" id="EMD63955.1"/>
    </source>
</evidence>
<sequence length="146" mass="16322">MKDDHLEDLTAQPWCTALLSDSFVMHLSKRLVPGANSESAYIHTMLLRTLFTDGSIRAYVTLFRPGNEQKRELNAGKMWVKIALAPSEPSSEIRQQDARRQATKEENHFDVSDTNNPEAIFLVSVGRDVNGDTDRLHGGIISALLD</sequence>
<dbReference type="RefSeq" id="XP_007700922.1">
    <property type="nucleotide sequence ID" value="XM_007702732.1"/>
</dbReference>
<accession>M2SNS6</accession>
<dbReference type="EMBL" id="KB445644">
    <property type="protein sequence ID" value="EMD63955.1"/>
    <property type="molecule type" value="Genomic_DNA"/>
</dbReference>
<keyword evidence="3" id="KW-1185">Reference proteome</keyword>
<proteinExistence type="predicted"/>
<evidence type="ECO:0000256" key="1">
    <source>
        <dbReference type="SAM" id="MobiDB-lite"/>
    </source>
</evidence>
<organism evidence="2 3">
    <name type="scientific">Cochliobolus sativus (strain ND90Pr / ATCC 201652)</name>
    <name type="common">Common root rot and spot blotch fungus</name>
    <name type="synonym">Bipolaris sorokiniana</name>
    <dbReference type="NCBI Taxonomy" id="665912"/>
    <lineage>
        <taxon>Eukaryota</taxon>
        <taxon>Fungi</taxon>
        <taxon>Dikarya</taxon>
        <taxon>Ascomycota</taxon>
        <taxon>Pezizomycotina</taxon>
        <taxon>Dothideomycetes</taxon>
        <taxon>Pleosporomycetidae</taxon>
        <taxon>Pleosporales</taxon>
        <taxon>Pleosporineae</taxon>
        <taxon>Pleosporaceae</taxon>
        <taxon>Bipolaris</taxon>
    </lineage>
</organism>
<reference evidence="3" key="2">
    <citation type="journal article" date="2013" name="PLoS Genet.">
        <title>Comparative genome structure, secondary metabolite, and effector coding capacity across Cochliobolus pathogens.</title>
        <authorList>
            <person name="Condon B.J."/>
            <person name="Leng Y."/>
            <person name="Wu D."/>
            <person name="Bushley K.E."/>
            <person name="Ohm R.A."/>
            <person name="Otillar R."/>
            <person name="Martin J."/>
            <person name="Schackwitz W."/>
            <person name="Grimwood J."/>
            <person name="MohdZainudin N."/>
            <person name="Xue C."/>
            <person name="Wang R."/>
            <person name="Manning V.A."/>
            <person name="Dhillon B."/>
            <person name="Tu Z.J."/>
            <person name="Steffenson B.J."/>
            <person name="Salamov A."/>
            <person name="Sun H."/>
            <person name="Lowry S."/>
            <person name="LaButti K."/>
            <person name="Han J."/>
            <person name="Copeland A."/>
            <person name="Lindquist E."/>
            <person name="Barry K."/>
            <person name="Schmutz J."/>
            <person name="Baker S.E."/>
            <person name="Ciuffetti L.M."/>
            <person name="Grigoriev I.V."/>
            <person name="Zhong S."/>
            <person name="Turgeon B.G."/>
        </authorList>
    </citation>
    <scope>NUCLEOTIDE SEQUENCE [LARGE SCALE GENOMIC DNA]</scope>
    <source>
        <strain evidence="3">ND90Pr / ATCC 201652</strain>
    </source>
</reference>
<reference evidence="2 3" key="1">
    <citation type="journal article" date="2012" name="PLoS Pathog.">
        <title>Diverse lifestyles and strategies of plant pathogenesis encoded in the genomes of eighteen Dothideomycetes fungi.</title>
        <authorList>
            <person name="Ohm R.A."/>
            <person name="Feau N."/>
            <person name="Henrissat B."/>
            <person name="Schoch C.L."/>
            <person name="Horwitz B.A."/>
            <person name="Barry K.W."/>
            <person name="Condon B.J."/>
            <person name="Copeland A.C."/>
            <person name="Dhillon B."/>
            <person name="Glaser F."/>
            <person name="Hesse C.N."/>
            <person name="Kosti I."/>
            <person name="LaButti K."/>
            <person name="Lindquist E.A."/>
            <person name="Lucas S."/>
            <person name="Salamov A.A."/>
            <person name="Bradshaw R.E."/>
            <person name="Ciuffetti L."/>
            <person name="Hamelin R.C."/>
            <person name="Kema G.H.J."/>
            <person name="Lawrence C."/>
            <person name="Scott J.A."/>
            <person name="Spatafora J.W."/>
            <person name="Turgeon B.G."/>
            <person name="de Wit P.J.G.M."/>
            <person name="Zhong S."/>
            <person name="Goodwin S.B."/>
            <person name="Grigoriev I.V."/>
        </authorList>
    </citation>
    <scope>NUCLEOTIDE SEQUENCE [LARGE SCALE GENOMIC DNA]</scope>
    <source>
        <strain evidence="3">ND90Pr / ATCC 201652</strain>
    </source>
</reference>
<dbReference type="HOGENOM" id="CLU_1777281_0_0_1"/>
<gene>
    <name evidence="2" type="ORF">COCSADRAFT_358588</name>
</gene>
<dbReference type="GeneID" id="19138572"/>
<dbReference type="OrthoDB" id="506431at2759"/>